<accession>A0A0B7BTR8</accession>
<dbReference type="AlphaFoldDB" id="A0A0B7BTR8"/>
<keyword evidence="1" id="KW-0175">Coiled coil</keyword>
<feature type="coiled-coil region" evidence="1">
    <location>
        <begin position="167"/>
        <end position="194"/>
    </location>
</feature>
<protein>
    <submittedName>
        <fullName evidence="3">Uncharacterized protein</fullName>
    </submittedName>
</protein>
<proteinExistence type="predicted"/>
<evidence type="ECO:0000256" key="2">
    <source>
        <dbReference type="SAM" id="MobiDB-lite"/>
    </source>
</evidence>
<reference evidence="3" key="1">
    <citation type="submission" date="2014-12" db="EMBL/GenBank/DDBJ databases">
        <title>Insight into the proteome of Arion vulgaris.</title>
        <authorList>
            <person name="Aradska J."/>
            <person name="Bulat T."/>
            <person name="Smidak R."/>
            <person name="Sarate P."/>
            <person name="Gangsoo J."/>
            <person name="Sialana F."/>
            <person name="Bilban M."/>
            <person name="Lubec G."/>
        </authorList>
    </citation>
    <scope>NUCLEOTIDE SEQUENCE</scope>
    <source>
        <tissue evidence="3">Skin</tissue>
    </source>
</reference>
<evidence type="ECO:0000313" key="3">
    <source>
        <dbReference type="EMBL" id="CEK95781.1"/>
    </source>
</evidence>
<dbReference type="EMBL" id="HACG01048916">
    <property type="protein sequence ID" value="CEK95781.1"/>
    <property type="molecule type" value="Transcribed_RNA"/>
</dbReference>
<sequence>LLRQEMVGSKIDLLVRQRDNILEQRNYLQTLLDGANEVLQLATSWLSNYDGANDVTFKDINKMIDDKLMLLSDTDISVDCEKRVISAGSSSTDQSVLEGSSSTDQPLPAVSTSTHLPMPTRHDQVSDELEAIANQVKVMQNAMAFLSKSTENISEKQLTMEKFAESLSTQCSKIEQEQEQIRKIETQLKNIDEKQKKTTVQQDKKMTSFENKITAVTEAQSVLEEKWQTQIKEQKKKNERQSQTFTQDLNAVLKNVQELSAQICELESKVLNETELEDLKTKIQFVEGNSESLSAKLEKHDSLFEEFTRKTEETFDNLSSVQGREFENLHKLQEKISDVEITWSKASQEAE</sequence>
<feature type="non-terminal residue" evidence="3">
    <location>
        <position position="351"/>
    </location>
</feature>
<evidence type="ECO:0000256" key="1">
    <source>
        <dbReference type="SAM" id="Coils"/>
    </source>
</evidence>
<gene>
    <name evidence="3" type="primary">ORF208643</name>
</gene>
<feature type="region of interest" description="Disordered" evidence="2">
    <location>
        <begin position="91"/>
        <end position="119"/>
    </location>
</feature>
<organism evidence="3">
    <name type="scientific">Arion vulgaris</name>
    <dbReference type="NCBI Taxonomy" id="1028688"/>
    <lineage>
        <taxon>Eukaryota</taxon>
        <taxon>Metazoa</taxon>
        <taxon>Spiralia</taxon>
        <taxon>Lophotrochozoa</taxon>
        <taxon>Mollusca</taxon>
        <taxon>Gastropoda</taxon>
        <taxon>Heterobranchia</taxon>
        <taxon>Euthyneura</taxon>
        <taxon>Panpulmonata</taxon>
        <taxon>Eupulmonata</taxon>
        <taxon>Stylommatophora</taxon>
        <taxon>Helicina</taxon>
        <taxon>Arionoidea</taxon>
        <taxon>Arionidae</taxon>
        <taxon>Arion</taxon>
    </lineage>
</organism>
<name>A0A0B7BTR8_9EUPU</name>
<feature type="compositionally biased region" description="Polar residues" evidence="2">
    <location>
        <begin position="91"/>
        <end position="115"/>
    </location>
</feature>
<feature type="non-terminal residue" evidence="3">
    <location>
        <position position="1"/>
    </location>
</feature>